<dbReference type="RefSeq" id="WP_345427830.1">
    <property type="nucleotide sequence ID" value="NZ_AP031496.1"/>
</dbReference>
<dbReference type="InterPro" id="IPR037152">
    <property type="entry name" value="L-asparaginase_N_sf"/>
</dbReference>
<dbReference type="PIRSF" id="PIRSF500176">
    <property type="entry name" value="L_ASNase"/>
    <property type="match status" value="1"/>
</dbReference>
<sequence length="167" mass="18091">MAVHIFTTGGTIDKVYFDVLSEYQIGDSAIPGIFVEANVTCDYQITELMRKDSLEITEEDRKLMAAELAASEHSRVLLTHGTDTMVQTAQLLAESTSDKNLGDKTIVLTGAMQPASLRVTDSIFNVGFAMAAVQTLPPGVYIAMNGRVFNAGEVKKNRAAGRFEANL</sequence>
<keyword evidence="4" id="KW-1185">Reference proteome</keyword>
<feature type="domain" description="L-asparaginase N-terminal" evidence="2">
    <location>
        <begin position="3"/>
        <end position="160"/>
    </location>
</feature>
<dbReference type="PIRSF" id="PIRSF001220">
    <property type="entry name" value="L-ASNase_gatD"/>
    <property type="match status" value="1"/>
</dbReference>
<gene>
    <name evidence="3" type="ORF">GCM10025791_46920</name>
</gene>
<dbReference type="Gene3D" id="3.40.50.1170">
    <property type="entry name" value="L-asparaginase, N-terminal domain"/>
    <property type="match status" value="1"/>
</dbReference>
<evidence type="ECO:0000313" key="3">
    <source>
        <dbReference type="EMBL" id="GAA4960274.1"/>
    </source>
</evidence>
<accession>A0AAV3U9D3</accession>
<dbReference type="SUPFAM" id="SSF53774">
    <property type="entry name" value="Glutaminase/Asparaginase"/>
    <property type="match status" value="1"/>
</dbReference>
<dbReference type="PROSITE" id="PS51732">
    <property type="entry name" value="ASN_GLN_ASE_3"/>
    <property type="match status" value="1"/>
</dbReference>
<name>A0AAV3U9D3_9ALTE</name>
<dbReference type="GO" id="GO:0004067">
    <property type="term" value="F:asparaginase activity"/>
    <property type="evidence" value="ECO:0007669"/>
    <property type="project" value="UniProtKB-UniRule"/>
</dbReference>
<protein>
    <submittedName>
        <fullName evidence="3">Asparaginase domain-containing protein</fullName>
    </submittedName>
</protein>
<dbReference type="Proteomes" id="UP001409585">
    <property type="component" value="Unassembled WGS sequence"/>
</dbReference>
<dbReference type="InterPro" id="IPR027474">
    <property type="entry name" value="L-asparaginase_N"/>
</dbReference>
<dbReference type="InterPro" id="IPR006034">
    <property type="entry name" value="Asparaginase/glutaminase-like"/>
</dbReference>
<comment type="caution">
    <text evidence="3">The sequence shown here is derived from an EMBL/GenBank/DDBJ whole genome shotgun (WGS) entry which is preliminary data.</text>
</comment>
<proteinExistence type="predicted"/>
<evidence type="ECO:0000259" key="2">
    <source>
        <dbReference type="Pfam" id="PF00710"/>
    </source>
</evidence>
<evidence type="ECO:0000256" key="1">
    <source>
        <dbReference type="PIRSR" id="PIRSR001220-1"/>
    </source>
</evidence>
<dbReference type="Pfam" id="PF00710">
    <property type="entry name" value="Asparaginase"/>
    <property type="match status" value="1"/>
</dbReference>
<dbReference type="InterPro" id="IPR036152">
    <property type="entry name" value="Asp/glu_Ase-like_sf"/>
</dbReference>
<dbReference type="EMBL" id="BAABLX010000079">
    <property type="protein sequence ID" value="GAA4960274.1"/>
    <property type="molecule type" value="Genomic_DNA"/>
</dbReference>
<dbReference type="AlphaFoldDB" id="A0AAV3U9D3"/>
<reference evidence="4" key="1">
    <citation type="journal article" date="2019" name="Int. J. Syst. Evol. Microbiol.">
        <title>The Global Catalogue of Microorganisms (GCM) 10K type strain sequencing project: providing services to taxonomists for standard genome sequencing and annotation.</title>
        <authorList>
            <consortium name="The Broad Institute Genomics Platform"/>
            <consortium name="The Broad Institute Genome Sequencing Center for Infectious Disease"/>
            <person name="Wu L."/>
            <person name="Ma J."/>
        </authorList>
    </citation>
    <scope>NUCLEOTIDE SEQUENCE [LARGE SCALE GENOMIC DNA]</scope>
    <source>
        <strain evidence="4">JCM 19134</strain>
    </source>
</reference>
<organism evidence="3 4">
    <name type="scientific">Halioxenophilus aromaticivorans</name>
    <dbReference type="NCBI Taxonomy" id="1306992"/>
    <lineage>
        <taxon>Bacteria</taxon>
        <taxon>Pseudomonadati</taxon>
        <taxon>Pseudomonadota</taxon>
        <taxon>Gammaproteobacteria</taxon>
        <taxon>Alteromonadales</taxon>
        <taxon>Alteromonadaceae</taxon>
        <taxon>Halioxenophilus</taxon>
    </lineage>
</organism>
<evidence type="ECO:0000313" key="4">
    <source>
        <dbReference type="Proteomes" id="UP001409585"/>
    </source>
</evidence>
<feature type="active site" description="O-isoaspartyl threonine intermediate" evidence="1">
    <location>
        <position position="11"/>
    </location>
</feature>
<dbReference type="PRINTS" id="PR00139">
    <property type="entry name" value="ASNGLNASE"/>
</dbReference>